<dbReference type="EMBL" id="NIRI02000042">
    <property type="protein sequence ID" value="KAG5449503.1"/>
    <property type="molecule type" value="Genomic_DNA"/>
</dbReference>
<reference evidence="1 2" key="1">
    <citation type="journal article" date="2018" name="Biotechnol. Adv.">
        <title>Improved genomic resources and new bioinformatic workflow for the carcinogenic parasite Clonorchis sinensis: Biotechnological implications.</title>
        <authorList>
            <person name="Wang D."/>
            <person name="Korhonen P.K."/>
            <person name="Gasser R.B."/>
            <person name="Young N.D."/>
        </authorList>
    </citation>
    <scope>NUCLEOTIDE SEQUENCE [LARGE SCALE GENOMIC DNA]</scope>
    <source>
        <strain evidence="1">Cs-k2</strain>
    </source>
</reference>
<reference evidence="1 2" key="2">
    <citation type="journal article" date="2021" name="Genomics">
        <title>High-quality reference genome for Clonorchis sinensis.</title>
        <authorList>
            <person name="Young N.D."/>
            <person name="Stroehlein A.J."/>
            <person name="Kinkar L."/>
            <person name="Wang T."/>
            <person name="Sohn W.M."/>
            <person name="Chang B.C.H."/>
            <person name="Kaur P."/>
            <person name="Weisz D."/>
            <person name="Dudchenko O."/>
            <person name="Aiden E.L."/>
            <person name="Korhonen P.K."/>
            <person name="Gasser R.B."/>
        </authorList>
    </citation>
    <scope>NUCLEOTIDE SEQUENCE [LARGE SCALE GENOMIC DNA]</scope>
    <source>
        <strain evidence="1">Cs-k2</strain>
    </source>
</reference>
<evidence type="ECO:0000313" key="2">
    <source>
        <dbReference type="Proteomes" id="UP000286415"/>
    </source>
</evidence>
<dbReference type="Proteomes" id="UP000286415">
    <property type="component" value="Unassembled WGS sequence"/>
</dbReference>
<name>A0A8T1MK37_CLOSI</name>
<keyword evidence="2" id="KW-1185">Reference proteome</keyword>
<protein>
    <submittedName>
        <fullName evidence="1">Uncharacterized protein</fullName>
    </submittedName>
</protein>
<accession>A0A8T1MK37</accession>
<organism evidence="1 2">
    <name type="scientific">Clonorchis sinensis</name>
    <name type="common">Chinese liver fluke</name>
    <dbReference type="NCBI Taxonomy" id="79923"/>
    <lineage>
        <taxon>Eukaryota</taxon>
        <taxon>Metazoa</taxon>
        <taxon>Spiralia</taxon>
        <taxon>Lophotrochozoa</taxon>
        <taxon>Platyhelminthes</taxon>
        <taxon>Trematoda</taxon>
        <taxon>Digenea</taxon>
        <taxon>Opisthorchiida</taxon>
        <taxon>Opisthorchiata</taxon>
        <taxon>Opisthorchiidae</taxon>
        <taxon>Clonorchis</taxon>
    </lineage>
</organism>
<evidence type="ECO:0000313" key="1">
    <source>
        <dbReference type="EMBL" id="KAG5449503.1"/>
    </source>
</evidence>
<dbReference type="AlphaFoldDB" id="A0A8T1MK37"/>
<gene>
    <name evidence="1" type="ORF">CSKR_200985</name>
</gene>
<comment type="caution">
    <text evidence="1">The sequence shown here is derived from an EMBL/GenBank/DDBJ whole genome shotgun (WGS) entry which is preliminary data.</text>
</comment>
<sequence>MVSKPVPNMSYRALKVDLTVELRTSIGVGLLGCFVKRSYPVPMECDQSSTLHLRGAFCGKVFERPRLIRSTQIRGPIQQKQPTLRLEKLRTKAPTLSNSLHARVQSATDVIDQPCYNHAPHHVYYFSPDWFASKP</sequence>
<proteinExistence type="predicted"/>